<evidence type="ECO:0000313" key="2">
    <source>
        <dbReference type="WBParaSite" id="nRc.2.0.1.t11234-RA"/>
    </source>
</evidence>
<protein>
    <submittedName>
        <fullName evidence="2">Uncharacterized protein</fullName>
    </submittedName>
</protein>
<dbReference type="AlphaFoldDB" id="A0A915IAM6"/>
<dbReference type="WBParaSite" id="nRc.2.0.1.t11234-RA">
    <property type="protein sequence ID" value="nRc.2.0.1.t11234-RA"/>
    <property type="gene ID" value="nRc.2.0.1.g11234"/>
</dbReference>
<sequence>MAASTPAAATMIDQLLQATAQHTPPATATKLPDIETMAVDETMRPVNDDINFIKESPFPRATTPQLPKVSLLGEVHQCRGLVINFSGEEPISSDSNEEEI</sequence>
<reference evidence="2" key="1">
    <citation type="submission" date="2022-11" db="UniProtKB">
        <authorList>
            <consortium name="WormBaseParasite"/>
        </authorList>
    </citation>
    <scope>IDENTIFICATION</scope>
</reference>
<organism evidence="1 2">
    <name type="scientific">Romanomermis culicivorax</name>
    <name type="common">Nematode worm</name>
    <dbReference type="NCBI Taxonomy" id="13658"/>
    <lineage>
        <taxon>Eukaryota</taxon>
        <taxon>Metazoa</taxon>
        <taxon>Ecdysozoa</taxon>
        <taxon>Nematoda</taxon>
        <taxon>Enoplea</taxon>
        <taxon>Dorylaimia</taxon>
        <taxon>Mermithida</taxon>
        <taxon>Mermithoidea</taxon>
        <taxon>Mermithidae</taxon>
        <taxon>Romanomermis</taxon>
    </lineage>
</organism>
<name>A0A915IAM6_ROMCU</name>
<accession>A0A915IAM6</accession>
<proteinExistence type="predicted"/>
<dbReference type="Proteomes" id="UP000887565">
    <property type="component" value="Unplaced"/>
</dbReference>
<evidence type="ECO:0000313" key="1">
    <source>
        <dbReference type="Proteomes" id="UP000887565"/>
    </source>
</evidence>
<keyword evidence="1" id="KW-1185">Reference proteome</keyword>